<organism evidence="2 3">
    <name type="scientific">Mycolicibacterium madagascariense</name>
    <dbReference type="NCBI Taxonomy" id="212765"/>
    <lineage>
        <taxon>Bacteria</taxon>
        <taxon>Bacillati</taxon>
        <taxon>Actinomycetota</taxon>
        <taxon>Actinomycetes</taxon>
        <taxon>Mycobacteriales</taxon>
        <taxon>Mycobacteriaceae</taxon>
        <taxon>Mycolicibacterium</taxon>
    </lineage>
</organism>
<protein>
    <submittedName>
        <fullName evidence="2">Uncharacterized protein</fullName>
    </submittedName>
</protein>
<feature type="compositionally biased region" description="Low complexity" evidence="1">
    <location>
        <begin position="50"/>
        <end position="61"/>
    </location>
</feature>
<dbReference type="KEGG" id="mmag:MMAD_32060"/>
<keyword evidence="3" id="KW-1185">Reference proteome</keyword>
<evidence type="ECO:0000256" key="1">
    <source>
        <dbReference type="SAM" id="MobiDB-lite"/>
    </source>
</evidence>
<feature type="compositionally biased region" description="Acidic residues" evidence="1">
    <location>
        <begin position="33"/>
        <end position="49"/>
    </location>
</feature>
<gene>
    <name evidence="2" type="ORF">MMAD_32060</name>
</gene>
<feature type="region of interest" description="Disordered" evidence="1">
    <location>
        <begin position="1"/>
        <end position="73"/>
    </location>
</feature>
<evidence type="ECO:0000313" key="3">
    <source>
        <dbReference type="Proteomes" id="UP000466517"/>
    </source>
</evidence>
<name>A0A7I7XI80_9MYCO</name>
<accession>A0A7I7XI80</accession>
<proteinExistence type="predicted"/>
<dbReference type="Proteomes" id="UP000466517">
    <property type="component" value="Chromosome"/>
</dbReference>
<dbReference type="EMBL" id="AP022610">
    <property type="protein sequence ID" value="BBZ28911.1"/>
    <property type="molecule type" value="Genomic_DNA"/>
</dbReference>
<sequence length="73" mass="7048">MSVGAAEAPVNAANGAGTTPPPAATRPTGELDGGADADDEAVDDDEGFDAVDVPPADVDAVLGREVDPGATES</sequence>
<reference evidence="2 3" key="1">
    <citation type="journal article" date="2019" name="Emerg. Microbes Infect.">
        <title>Comprehensive subspecies identification of 175 nontuberculous mycobacteria species based on 7547 genomic profiles.</title>
        <authorList>
            <person name="Matsumoto Y."/>
            <person name="Kinjo T."/>
            <person name="Motooka D."/>
            <person name="Nabeya D."/>
            <person name="Jung N."/>
            <person name="Uechi K."/>
            <person name="Horii T."/>
            <person name="Iida T."/>
            <person name="Fujita J."/>
            <person name="Nakamura S."/>
        </authorList>
    </citation>
    <scope>NUCLEOTIDE SEQUENCE [LARGE SCALE GENOMIC DNA]</scope>
    <source>
        <strain evidence="2 3">JCM 13574</strain>
    </source>
</reference>
<feature type="compositionally biased region" description="Low complexity" evidence="1">
    <location>
        <begin position="1"/>
        <end position="18"/>
    </location>
</feature>
<dbReference type="AlphaFoldDB" id="A0A7I7XI80"/>
<evidence type="ECO:0000313" key="2">
    <source>
        <dbReference type="EMBL" id="BBZ28911.1"/>
    </source>
</evidence>